<sequence length="49" mass="5591">MKWLILCRISNNVLLDQLFDYCLETLWILALLAEISQLKSSVNANAVLP</sequence>
<accession>A0A382JG15</accession>
<evidence type="ECO:0000313" key="1">
    <source>
        <dbReference type="EMBL" id="SVC11070.1"/>
    </source>
</evidence>
<name>A0A382JG15_9ZZZZ</name>
<feature type="non-terminal residue" evidence="1">
    <location>
        <position position="49"/>
    </location>
</feature>
<dbReference type="AlphaFoldDB" id="A0A382JG15"/>
<proteinExistence type="predicted"/>
<organism evidence="1">
    <name type="scientific">marine metagenome</name>
    <dbReference type="NCBI Taxonomy" id="408172"/>
    <lineage>
        <taxon>unclassified sequences</taxon>
        <taxon>metagenomes</taxon>
        <taxon>ecological metagenomes</taxon>
    </lineage>
</organism>
<dbReference type="EMBL" id="UINC01074152">
    <property type="protein sequence ID" value="SVC11070.1"/>
    <property type="molecule type" value="Genomic_DNA"/>
</dbReference>
<protein>
    <submittedName>
        <fullName evidence="1">Uncharacterized protein</fullName>
    </submittedName>
</protein>
<reference evidence="1" key="1">
    <citation type="submission" date="2018-05" db="EMBL/GenBank/DDBJ databases">
        <authorList>
            <person name="Lanie J.A."/>
            <person name="Ng W.-L."/>
            <person name="Kazmierczak K.M."/>
            <person name="Andrzejewski T.M."/>
            <person name="Davidsen T.M."/>
            <person name="Wayne K.J."/>
            <person name="Tettelin H."/>
            <person name="Glass J.I."/>
            <person name="Rusch D."/>
            <person name="Podicherti R."/>
            <person name="Tsui H.-C.T."/>
            <person name="Winkler M.E."/>
        </authorList>
    </citation>
    <scope>NUCLEOTIDE SEQUENCE</scope>
</reference>
<gene>
    <name evidence="1" type="ORF">METZ01_LOCUS263924</name>
</gene>